<name>A0A2K0T188_9HYPO</name>
<gene>
    <name evidence="1" type="ORF">TGAMA5MH_08711</name>
</gene>
<comment type="caution">
    <text evidence="1">The sequence shown here is derived from an EMBL/GenBank/DDBJ whole genome shotgun (WGS) entry which is preliminary data.</text>
</comment>
<dbReference type="AlphaFoldDB" id="A0A2K0T188"/>
<sequence>MNSKSSNLQSVNTIYLSVGNPFQVENRSWQPQAVARLFKDQSFALIDVEDDQELERLEHILEMSDSDDVNAMGWWHTEAVTRLQGIIRPPAEKMKAWRDARLLLSKGWMSHRYPMLPLAESFLDQMSQEEAEKLYPQLPTVRLVQTFELTPVSRFTKRRMQEDIRG</sequence>
<organism evidence="1 2">
    <name type="scientific">Trichoderma gamsii</name>
    <dbReference type="NCBI Taxonomy" id="398673"/>
    <lineage>
        <taxon>Eukaryota</taxon>
        <taxon>Fungi</taxon>
        <taxon>Dikarya</taxon>
        <taxon>Ascomycota</taxon>
        <taxon>Pezizomycotina</taxon>
        <taxon>Sordariomycetes</taxon>
        <taxon>Hypocreomycetidae</taxon>
        <taxon>Hypocreales</taxon>
        <taxon>Hypocreaceae</taxon>
        <taxon>Trichoderma</taxon>
    </lineage>
</organism>
<dbReference type="Proteomes" id="UP000236546">
    <property type="component" value="Unassembled WGS sequence"/>
</dbReference>
<reference evidence="1 2" key="1">
    <citation type="submission" date="2017-02" db="EMBL/GenBank/DDBJ databases">
        <title>Genomes of Trichoderma spp. with biocontrol activity.</title>
        <authorList>
            <person name="Gardiner D."/>
            <person name="Kazan K."/>
            <person name="Vos C."/>
            <person name="Harvey P."/>
        </authorList>
    </citation>
    <scope>NUCLEOTIDE SEQUENCE [LARGE SCALE GENOMIC DNA]</scope>
    <source>
        <strain evidence="1 2">A5MH</strain>
    </source>
</reference>
<evidence type="ECO:0000313" key="2">
    <source>
        <dbReference type="Proteomes" id="UP000236546"/>
    </source>
</evidence>
<dbReference type="OrthoDB" id="3473305at2759"/>
<proteinExistence type="predicted"/>
<protein>
    <submittedName>
        <fullName evidence="1">Uncharacterized protein</fullName>
    </submittedName>
</protein>
<accession>A0A2K0T188</accession>
<dbReference type="EMBL" id="MTYH01000083">
    <property type="protein sequence ID" value="PNP39293.1"/>
    <property type="molecule type" value="Genomic_DNA"/>
</dbReference>
<evidence type="ECO:0000313" key="1">
    <source>
        <dbReference type="EMBL" id="PNP39293.1"/>
    </source>
</evidence>